<dbReference type="Proteomes" id="UP000807353">
    <property type="component" value="Unassembled WGS sequence"/>
</dbReference>
<feature type="transmembrane region" description="Helical" evidence="1">
    <location>
        <begin position="7"/>
        <end position="24"/>
    </location>
</feature>
<proteinExistence type="predicted"/>
<organism evidence="2 3">
    <name type="scientific">Collybia nuda</name>
    <dbReference type="NCBI Taxonomy" id="64659"/>
    <lineage>
        <taxon>Eukaryota</taxon>
        <taxon>Fungi</taxon>
        <taxon>Dikarya</taxon>
        <taxon>Basidiomycota</taxon>
        <taxon>Agaricomycotina</taxon>
        <taxon>Agaricomycetes</taxon>
        <taxon>Agaricomycetidae</taxon>
        <taxon>Agaricales</taxon>
        <taxon>Tricholomatineae</taxon>
        <taxon>Clitocybaceae</taxon>
        <taxon>Collybia</taxon>
    </lineage>
</organism>
<keyword evidence="3" id="KW-1185">Reference proteome</keyword>
<evidence type="ECO:0000313" key="3">
    <source>
        <dbReference type="Proteomes" id="UP000807353"/>
    </source>
</evidence>
<evidence type="ECO:0000256" key="1">
    <source>
        <dbReference type="SAM" id="Phobius"/>
    </source>
</evidence>
<accession>A0A9P5YF24</accession>
<sequence length="69" mass="8206">MSRVITRIINVMCITSFLFFLFLHKYEVLEISPWVVVWVVIGNRPELIIVGRYYQSYTNVCIPYCQSSR</sequence>
<dbReference type="EMBL" id="MU150237">
    <property type="protein sequence ID" value="KAF9467474.1"/>
    <property type="molecule type" value="Genomic_DNA"/>
</dbReference>
<name>A0A9P5YF24_9AGAR</name>
<keyword evidence="1" id="KW-1133">Transmembrane helix</keyword>
<dbReference type="AlphaFoldDB" id="A0A9P5YF24"/>
<keyword evidence="1" id="KW-0812">Transmembrane</keyword>
<reference evidence="2" key="1">
    <citation type="submission" date="2020-11" db="EMBL/GenBank/DDBJ databases">
        <authorList>
            <consortium name="DOE Joint Genome Institute"/>
            <person name="Ahrendt S."/>
            <person name="Riley R."/>
            <person name="Andreopoulos W."/>
            <person name="Labutti K."/>
            <person name="Pangilinan J."/>
            <person name="Ruiz-Duenas F.J."/>
            <person name="Barrasa J.M."/>
            <person name="Sanchez-Garcia M."/>
            <person name="Camarero S."/>
            <person name="Miyauchi S."/>
            <person name="Serrano A."/>
            <person name="Linde D."/>
            <person name="Babiker R."/>
            <person name="Drula E."/>
            <person name="Ayuso-Fernandez I."/>
            <person name="Pacheco R."/>
            <person name="Padilla G."/>
            <person name="Ferreira P."/>
            <person name="Barriuso J."/>
            <person name="Kellner H."/>
            <person name="Castanera R."/>
            <person name="Alfaro M."/>
            <person name="Ramirez L."/>
            <person name="Pisabarro A.G."/>
            <person name="Kuo A."/>
            <person name="Tritt A."/>
            <person name="Lipzen A."/>
            <person name="He G."/>
            <person name="Yan M."/>
            <person name="Ng V."/>
            <person name="Cullen D."/>
            <person name="Martin F."/>
            <person name="Rosso M.-N."/>
            <person name="Henrissat B."/>
            <person name="Hibbett D."/>
            <person name="Martinez A.T."/>
            <person name="Grigoriev I.V."/>
        </authorList>
    </citation>
    <scope>NUCLEOTIDE SEQUENCE</scope>
    <source>
        <strain evidence="2">CBS 247.69</strain>
    </source>
</reference>
<comment type="caution">
    <text evidence="2">The sequence shown here is derived from an EMBL/GenBank/DDBJ whole genome shotgun (WGS) entry which is preliminary data.</text>
</comment>
<keyword evidence="1" id="KW-0472">Membrane</keyword>
<evidence type="ECO:0000313" key="2">
    <source>
        <dbReference type="EMBL" id="KAF9467474.1"/>
    </source>
</evidence>
<protein>
    <submittedName>
        <fullName evidence="2">Uncharacterized protein</fullName>
    </submittedName>
</protein>
<gene>
    <name evidence="2" type="ORF">BDZ94DRAFT_1249476</name>
</gene>